<keyword evidence="2" id="KW-1185">Reference proteome</keyword>
<proteinExistence type="predicted"/>
<dbReference type="Proteomes" id="UP000190162">
    <property type="component" value="Unassembled WGS sequence"/>
</dbReference>
<sequence length="42" mass="4739">MLLMSPSAIVLRNIANQGIFPLCMTSNVKHLKENLMLVKKLK</sequence>
<name>A0A1T4W114_9GAMM</name>
<gene>
    <name evidence="1" type="ORF">SAMN02745132_04625</name>
</gene>
<protein>
    <submittedName>
        <fullName evidence="1">Uncharacterized protein</fullName>
    </submittedName>
</protein>
<evidence type="ECO:0000313" key="1">
    <source>
        <dbReference type="EMBL" id="SKA70765.1"/>
    </source>
</evidence>
<reference evidence="2" key="1">
    <citation type="submission" date="2017-02" db="EMBL/GenBank/DDBJ databases">
        <authorList>
            <person name="Varghese N."/>
            <person name="Submissions S."/>
        </authorList>
    </citation>
    <scope>NUCLEOTIDE SEQUENCE [LARGE SCALE GENOMIC DNA]</scope>
    <source>
        <strain evidence="2">DSM 22720</strain>
    </source>
</reference>
<dbReference type="EMBL" id="FUXU01000135">
    <property type="protein sequence ID" value="SKA70765.1"/>
    <property type="molecule type" value="Genomic_DNA"/>
</dbReference>
<organism evidence="1 2">
    <name type="scientific">Enterovibrio nigricans DSM 22720</name>
    <dbReference type="NCBI Taxonomy" id="1121868"/>
    <lineage>
        <taxon>Bacteria</taxon>
        <taxon>Pseudomonadati</taxon>
        <taxon>Pseudomonadota</taxon>
        <taxon>Gammaproteobacteria</taxon>
        <taxon>Vibrionales</taxon>
        <taxon>Vibrionaceae</taxon>
        <taxon>Enterovibrio</taxon>
    </lineage>
</organism>
<dbReference type="AlphaFoldDB" id="A0A1T4W114"/>
<evidence type="ECO:0000313" key="2">
    <source>
        <dbReference type="Proteomes" id="UP000190162"/>
    </source>
</evidence>
<accession>A0A1T4W114</accession>